<dbReference type="Proteomes" id="UP000247696">
    <property type="component" value="Chromosome"/>
</dbReference>
<organism evidence="4 5">
    <name type="scientific">Corynebacterium provencense</name>
    <dbReference type="NCBI Taxonomy" id="1737425"/>
    <lineage>
        <taxon>Bacteria</taxon>
        <taxon>Bacillati</taxon>
        <taxon>Actinomycetota</taxon>
        <taxon>Actinomycetes</taxon>
        <taxon>Mycobacteriales</taxon>
        <taxon>Corynebacteriaceae</taxon>
        <taxon>Corynebacterium</taxon>
    </lineage>
</organism>
<dbReference type="OrthoDB" id="3290891at2"/>
<dbReference type="Pfam" id="PF02861">
    <property type="entry name" value="Clp_N"/>
    <property type="match status" value="1"/>
</dbReference>
<evidence type="ECO:0000256" key="1">
    <source>
        <dbReference type="PROSITE-ProRule" id="PRU01251"/>
    </source>
</evidence>
<evidence type="ECO:0000313" key="5">
    <source>
        <dbReference type="Proteomes" id="UP000247696"/>
    </source>
</evidence>
<accession>A0A2Z3YSE7</accession>
<evidence type="ECO:0000256" key="2">
    <source>
        <dbReference type="SAM" id="MobiDB-lite"/>
    </source>
</evidence>
<dbReference type="RefSeq" id="WP_110480793.1">
    <property type="nucleotide sequence ID" value="NZ_CP024988.1"/>
</dbReference>
<evidence type="ECO:0000259" key="3">
    <source>
        <dbReference type="PROSITE" id="PS51903"/>
    </source>
</evidence>
<reference evidence="5" key="1">
    <citation type="submission" date="2017-11" db="EMBL/GenBank/DDBJ databases">
        <title>Otitis media/interna in a cat caused by the recently described species Corynebacterium provencense.</title>
        <authorList>
            <person name="Kittl S."/>
            <person name="Brodard I."/>
            <person name="Rychener L."/>
            <person name="Jores J."/>
            <person name="Roosje P."/>
            <person name="Gobeli Brawand S."/>
        </authorList>
    </citation>
    <scope>NUCLEOTIDE SEQUENCE [LARGE SCALE GENOMIC DNA]</scope>
    <source>
        <strain evidence="5">17KM38</strain>
    </source>
</reference>
<feature type="domain" description="Clp R" evidence="3">
    <location>
        <begin position="44"/>
        <end position="203"/>
    </location>
</feature>
<dbReference type="AlphaFoldDB" id="A0A2Z3YSE7"/>
<dbReference type="Gene3D" id="1.10.1780.10">
    <property type="entry name" value="Clp, N-terminal domain"/>
    <property type="match status" value="2"/>
</dbReference>
<evidence type="ECO:0000313" key="4">
    <source>
        <dbReference type="EMBL" id="AWT24957.1"/>
    </source>
</evidence>
<dbReference type="InterPro" id="IPR036628">
    <property type="entry name" value="Clp_N_dom_sf"/>
</dbReference>
<feature type="region of interest" description="Disordered" evidence="2">
    <location>
        <begin position="122"/>
        <end position="152"/>
    </location>
</feature>
<gene>
    <name evidence="4" type="ORF">Csp1_01290</name>
</gene>
<sequence>MPKINVYLPGDLAAEVRALQLPVSAICQAALRDAIEAAPHSRLPSSGCPPLSPHVASTVDLARSAAARRGSKSVETEDLLQGLLDEDESLVLRGVEKLGITRQRIQAALDDRVVTYVSKHNTDNDQALQSERPELSEGAQQALDQASREAQEEGNVTVNTANLLWSLATAESGLSKIVLEDIGFTTVVNPKVLGLIEIGVRYSPGRTGGQAAVLAELSRVSERIAALERRLDRNHQGT</sequence>
<keyword evidence="1" id="KW-0677">Repeat</keyword>
<protein>
    <recommendedName>
        <fullName evidence="3">Clp R domain-containing protein</fullName>
    </recommendedName>
</protein>
<dbReference type="EMBL" id="CP024988">
    <property type="protein sequence ID" value="AWT24957.1"/>
    <property type="molecule type" value="Genomic_DNA"/>
</dbReference>
<name>A0A2Z3YSE7_9CORY</name>
<keyword evidence="5" id="KW-1185">Reference proteome</keyword>
<dbReference type="PROSITE" id="PS51903">
    <property type="entry name" value="CLP_R"/>
    <property type="match status" value="1"/>
</dbReference>
<dbReference type="KEGG" id="cpre:Csp1_01290"/>
<dbReference type="InterPro" id="IPR004176">
    <property type="entry name" value="Clp_R_N"/>
</dbReference>
<proteinExistence type="predicted"/>
<dbReference type="SUPFAM" id="SSF81923">
    <property type="entry name" value="Double Clp-N motif"/>
    <property type="match status" value="1"/>
</dbReference>